<accession>A0A2X0SLB5</accession>
<keyword evidence="1" id="KW-0812">Transmembrane</keyword>
<keyword evidence="1" id="KW-1133">Transmembrane helix</keyword>
<gene>
    <name evidence="2" type="ORF">NITFAB_1315</name>
</gene>
<sequence>MTKPNNSESLKSFHDFRNLFLLALHVGVLAVSLWVHPISFTPADRALPYAV</sequence>
<reference evidence="2" key="1">
    <citation type="submission" date="2018-05" db="EMBL/GenBank/DDBJ databases">
        <authorList>
            <person name="Lanie J.A."/>
            <person name="Ng W.-L."/>
            <person name="Kazmierczak K.M."/>
            <person name="Andrzejewski T.M."/>
            <person name="Davidsen T.M."/>
            <person name="Wayne K.J."/>
            <person name="Tettelin H."/>
            <person name="Glass J.I."/>
            <person name="Rusch D."/>
            <person name="Podicherti R."/>
            <person name="Tsui H.-C.T."/>
            <person name="Winkler M.E."/>
        </authorList>
    </citation>
    <scope>NUCLEOTIDE SEQUENCE</scope>
    <source>
        <strain evidence="2">KNB</strain>
    </source>
</reference>
<proteinExistence type="predicted"/>
<protein>
    <submittedName>
        <fullName evidence="2">Uncharacterized protein</fullName>
    </submittedName>
</protein>
<evidence type="ECO:0000256" key="1">
    <source>
        <dbReference type="SAM" id="Phobius"/>
    </source>
</evidence>
<keyword evidence="1" id="KW-0472">Membrane</keyword>
<dbReference type="AlphaFoldDB" id="A0A2X0SLB5"/>
<feature type="transmembrane region" description="Helical" evidence="1">
    <location>
        <begin position="20"/>
        <end position="39"/>
    </location>
</feature>
<name>A0A2X0SLB5_9PROT</name>
<evidence type="ECO:0000313" key="2">
    <source>
        <dbReference type="EMBL" id="SPS05725.1"/>
    </source>
</evidence>
<dbReference type="EMBL" id="LS423452">
    <property type="protein sequence ID" value="SPS05725.1"/>
    <property type="molecule type" value="Genomic_DNA"/>
</dbReference>
<organism evidence="2">
    <name type="scientific">Candidatus Nitrotoga fabula</name>
    <dbReference type="NCBI Taxonomy" id="2182327"/>
    <lineage>
        <taxon>Bacteria</taxon>
        <taxon>Pseudomonadati</taxon>
        <taxon>Pseudomonadota</taxon>
        <taxon>Betaproteobacteria</taxon>
        <taxon>Nitrosomonadales</taxon>
        <taxon>Gallionellaceae</taxon>
        <taxon>Candidatus Nitrotoga</taxon>
    </lineage>
</organism>